<dbReference type="PANTHER" id="PTHR17357:SF0">
    <property type="entry name" value="GANGLIOSIDE GM2 ACTIVATOR"/>
    <property type="match status" value="1"/>
</dbReference>
<gene>
    <name evidence="4" type="primary">LOC106460070</name>
</gene>
<sequence>MKQLYRITNFLLISFLIFHRNFVLSEKYESPYVNIFSLGFEQYLKNFHLFYNKTLTEMTRILSTPQIPERYWDGLVHPPDGMLNKDKILGFSWANCGSPDDPVQVKSLSISPDPIRVPGVLTVGFDILTLLNITSPQVDLVLQKKVLFFWIKVPCLNGFGSCSYPDACTLIPKPCPEEIKKRKLPCDCPVTKVGTAV</sequence>
<evidence type="ECO:0000256" key="1">
    <source>
        <dbReference type="ARBA" id="ARBA00022729"/>
    </source>
</evidence>
<feature type="chain" id="PRO_5045310260" evidence="2">
    <location>
        <begin position="26"/>
        <end position="197"/>
    </location>
</feature>
<evidence type="ECO:0000313" key="4">
    <source>
        <dbReference type="RefSeq" id="XP_013775209.1"/>
    </source>
</evidence>
<proteinExistence type="predicted"/>
<dbReference type="SUPFAM" id="SSF63707">
    <property type="entry name" value="Ganglioside M2 (gm2) activator"/>
    <property type="match status" value="1"/>
</dbReference>
<dbReference type="InterPro" id="IPR028996">
    <property type="entry name" value="GM2-AP"/>
</dbReference>
<evidence type="ECO:0000313" key="3">
    <source>
        <dbReference type="Proteomes" id="UP000694941"/>
    </source>
</evidence>
<dbReference type="InterPro" id="IPR036846">
    <property type="entry name" value="GM2-AP_sf"/>
</dbReference>
<protein>
    <submittedName>
        <fullName evidence="4">Ganglioside GM2 activator-like</fullName>
    </submittedName>
</protein>
<evidence type="ECO:0000256" key="2">
    <source>
        <dbReference type="SAM" id="SignalP"/>
    </source>
</evidence>
<dbReference type="Proteomes" id="UP000694941">
    <property type="component" value="Unplaced"/>
</dbReference>
<keyword evidence="3" id="KW-1185">Reference proteome</keyword>
<accession>A0ABM1B5G7</accession>
<dbReference type="GeneID" id="106460070"/>
<dbReference type="RefSeq" id="XP_013775209.1">
    <property type="nucleotide sequence ID" value="XM_013919755.2"/>
</dbReference>
<organism evidence="3 4">
    <name type="scientific">Limulus polyphemus</name>
    <name type="common">Atlantic horseshoe crab</name>
    <dbReference type="NCBI Taxonomy" id="6850"/>
    <lineage>
        <taxon>Eukaryota</taxon>
        <taxon>Metazoa</taxon>
        <taxon>Ecdysozoa</taxon>
        <taxon>Arthropoda</taxon>
        <taxon>Chelicerata</taxon>
        <taxon>Merostomata</taxon>
        <taxon>Xiphosura</taxon>
        <taxon>Limulidae</taxon>
        <taxon>Limulus</taxon>
    </lineage>
</organism>
<keyword evidence="1 2" id="KW-0732">Signal</keyword>
<dbReference type="Gene3D" id="2.70.220.10">
    <property type="entry name" value="Ganglioside GM2 activator"/>
    <property type="match status" value="1"/>
</dbReference>
<dbReference type="PANTHER" id="PTHR17357">
    <property type="entry name" value="GM2 GANGLIOSIDE ACTIVATOR PROTEIN"/>
    <property type="match status" value="1"/>
</dbReference>
<name>A0ABM1B5G7_LIMPO</name>
<feature type="signal peptide" evidence="2">
    <location>
        <begin position="1"/>
        <end position="25"/>
    </location>
</feature>
<reference evidence="4" key="1">
    <citation type="submission" date="2025-08" db="UniProtKB">
        <authorList>
            <consortium name="RefSeq"/>
        </authorList>
    </citation>
    <scope>IDENTIFICATION</scope>
    <source>
        <tissue evidence="4">Muscle</tissue>
    </source>
</reference>